<keyword evidence="1" id="KW-0694">RNA-binding</keyword>
<gene>
    <name evidence="4" type="ORF">PECAL_5P15830</name>
</gene>
<dbReference type="AlphaFoldDB" id="A0A8J2SXG7"/>
<accession>A0A8J2SXG7</accession>
<feature type="domain" description="RRM" evidence="3">
    <location>
        <begin position="43"/>
        <end position="130"/>
    </location>
</feature>
<dbReference type="InterPro" id="IPR035979">
    <property type="entry name" value="RBD_domain_sf"/>
</dbReference>
<dbReference type="Proteomes" id="UP000789595">
    <property type="component" value="Unassembled WGS sequence"/>
</dbReference>
<feature type="signal peptide" evidence="2">
    <location>
        <begin position="1"/>
        <end position="20"/>
    </location>
</feature>
<evidence type="ECO:0000313" key="5">
    <source>
        <dbReference type="Proteomes" id="UP000789595"/>
    </source>
</evidence>
<dbReference type="SUPFAM" id="SSF54928">
    <property type="entry name" value="RNA-binding domain, RBD"/>
    <property type="match status" value="1"/>
</dbReference>
<dbReference type="PROSITE" id="PS50102">
    <property type="entry name" value="RRM"/>
    <property type="match status" value="1"/>
</dbReference>
<evidence type="ECO:0000259" key="3">
    <source>
        <dbReference type="PROSITE" id="PS50102"/>
    </source>
</evidence>
<dbReference type="InterPro" id="IPR012677">
    <property type="entry name" value="Nucleotide-bd_a/b_plait_sf"/>
</dbReference>
<keyword evidence="5" id="KW-1185">Reference proteome</keyword>
<dbReference type="EMBL" id="CAKKNE010000005">
    <property type="protein sequence ID" value="CAH0377001.1"/>
    <property type="molecule type" value="Genomic_DNA"/>
</dbReference>
<comment type="caution">
    <text evidence="4">The sequence shown here is derived from an EMBL/GenBank/DDBJ whole genome shotgun (WGS) entry which is preliminary data.</text>
</comment>
<dbReference type="SMART" id="SM00360">
    <property type="entry name" value="RRM"/>
    <property type="match status" value="1"/>
</dbReference>
<evidence type="ECO:0000256" key="1">
    <source>
        <dbReference type="PROSITE-ProRule" id="PRU00176"/>
    </source>
</evidence>
<evidence type="ECO:0000256" key="2">
    <source>
        <dbReference type="SAM" id="SignalP"/>
    </source>
</evidence>
<reference evidence="4" key="1">
    <citation type="submission" date="2021-11" db="EMBL/GenBank/DDBJ databases">
        <authorList>
            <consortium name="Genoscope - CEA"/>
            <person name="William W."/>
        </authorList>
    </citation>
    <scope>NUCLEOTIDE SEQUENCE</scope>
</reference>
<name>A0A8J2SXG7_9STRA</name>
<dbReference type="OrthoDB" id="439808at2759"/>
<dbReference type="GO" id="GO:0003723">
    <property type="term" value="F:RNA binding"/>
    <property type="evidence" value="ECO:0007669"/>
    <property type="project" value="UniProtKB-UniRule"/>
</dbReference>
<keyword evidence="2" id="KW-0732">Signal</keyword>
<proteinExistence type="predicted"/>
<dbReference type="InterPro" id="IPR000504">
    <property type="entry name" value="RRM_dom"/>
</dbReference>
<organism evidence="4 5">
    <name type="scientific">Pelagomonas calceolata</name>
    <dbReference type="NCBI Taxonomy" id="35677"/>
    <lineage>
        <taxon>Eukaryota</taxon>
        <taxon>Sar</taxon>
        <taxon>Stramenopiles</taxon>
        <taxon>Ochrophyta</taxon>
        <taxon>Pelagophyceae</taxon>
        <taxon>Pelagomonadales</taxon>
        <taxon>Pelagomonadaceae</taxon>
        <taxon>Pelagomonas</taxon>
    </lineage>
</organism>
<dbReference type="Gene3D" id="3.30.70.330">
    <property type="match status" value="1"/>
</dbReference>
<evidence type="ECO:0000313" key="4">
    <source>
        <dbReference type="EMBL" id="CAH0377001.1"/>
    </source>
</evidence>
<feature type="chain" id="PRO_5035278162" description="RRM domain-containing protein" evidence="2">
    <location>
        <begin position="21"/>
        <end position="225"/>
    </location>
</feature>
<protein>
    <recommendedName>
        <fullName evidence="3">RRM domain-containing protein</fullName>
    </recommendedName>
</protein>
<dbReference type="Pfam" id="PF00076">
    <property type="entry name" value="RRM_1"/>
    <property type="match status" value="1"/>
</dbReference>
<sequence>MHRCVLVLALSASHAFVATTHKQCRPALRSSILSDDVFPSTATDVFVGNMPYGMSDDYVKDLVYTVRKDDGSPVNPEVLRVTVPRDEETGKDRGLAFVKVLDATQAADLSAALDGFEYRGRVLNSNVKESRKKKWVERPAVDPATLDDGGLFEALDTLPDKFAIQEYGLEKIRNACKKARIKAGGDLEQCTARLLKIQGLKSEVYLDPAFGLIPTRNNRRNARWN</sequence>